<proteinExistence type="predicted"/>
<reference evidence="1" key="2">
    <citation type="submission" date="2022-01" db="EMBL/GenBank/DDBJ databases">
        <authorList>
            <person name="Yamashiro T."/>
            <person name="Shiraishi A."/>
            <person name="Satake H."/>
            <person name="Nakayama K."/>
        </authorList>
    </citation>
    <scope>NUCLEOTIDE SEQUENCE</scope>
</reference>
<reference evidence="1" key="1">
    <citation type="journal article" date="2022" name="Int. J. Mol. Sci.">
        <title>Draft Genome of Tanacetum Coccineum: Genomic Comparison of Closely Related Tanacetum-Family Plants.</title>
        <authorList>
            <person name="Yamashiro T."/>
            <person name="Shiraishi A."/>
            <person name="Nakayama K."/>
            <person name="Satake H."/>
        </authorList>
    </citation>
    <scope>NUCLEOTIDE SEQUENCE</scope>
</reference>
<evidence type="ECO:0000313" key="2">
    <source>
        <dbReference type="Proteomes" id="UP001151760"/>
    </source>
</evidence>
<dbReference type="EMBL" id="BQNB010020781">
    <property type="protein sequence ID" value="GJT99545.1"/>
    <property type="molecule type" value="Genomic_DNA"/>
</dbReference>
<protein>
    <submittedName>
        <fullName evidence="1">Uncharacterized protein</fullName>
    </submittedName>
</protein>
<gene>
    <name evidence="1" type="ORF">Tco_1109884</name>
</gene>
<comment type="caution">
    <text evidence="1">The sequence shown here is derived from an EMBL/GenBank/DDBJ whole genome shotgun (WGS) entry which is preliminary data.</text>
</comment>
<sequence>MGEKYTTSVTKHLAARYHIKGIEGMIPDRWSKKIHCYPINALNGIHHWEDARKDFFIVKMGNRSSDKVYSDKRINYVVKVNMNKSLPRLSLNDVEDMYLLKVQDMLHHLKLDFEIDFINALLLYIRRMVIQNWIKDLQLGVKSYQNTLNLTKPNFYFLGIDKKIPYTTSGTKKGVLYVNQHNTKIPYEA</sequence>
<dbReference type="Proteomes" id="UP001151760">
    <property type="component" value="Unassembled WGS sequence"/>
</dbReference>
<organism evidence="1 2">
    <name type="scientific">Tanacetum coccineum</name>
    <dbReference type="NCBI Taxonomy" id="301880"/>
    <lineage>
        <taxon>Eukaryota</taxon>
        <taxon>Viridiplantae</taxon>
        <taxon>Streptophyta</taxon>
        <taxon>Embryophyta</taxon>
        <taxon>Tracheophyta</taxon>
        <taxon>Spermatophyta</taxon>
        <taxon>Magnoliopsida</taxon>
        <taxon>eudicotyledons</taxon>
        <taxon>Gunneridae</taxon>
        <taxon>Pentapetalae</taxon>
        <taxon>asterids</taxon>
        <taxon>campanulids</taxon>
        <taxon>Asterales</taxon>
        <taxon>Asteraceae</taxon>
        <taxon>Asteroideae</taxon>
        <taxon>Anthemideae</taxon>
        <taxon>Anthemidinae</taxon>
        <taxon>Tanacetum</taxon>
    </lineage>
</organism>
<name>A0ABQ5IH89_9ASTR</name>
<keyword evidence="2" id="KW-1185">Reference proteome</keyword>
<accession>A0ABQ5IH89</accession>
<evidence type="ECO:0000313" key="1">
    <source>
        <dbReference type="EMBL" id="GJT99545.1"/>
    </source>
</evidence>